<organism evidence="8 9">
    <name type="scientific">Entomospira culicis</name>
    <dbReference type="NCBI Taxonomy" id="2719989"/>
    <lineage>
        <taxon>Bacteria</taxon>
        <taxon>Pseudomonadati</taxon>
        <taxon>Spirochaetota</taxon>
        <taxon>Spirochaetia</taxon>
        <taxon>Spirochaetales</taxon>
        <taxon>Spirochaetaceae</taxon>
        <taxon>Entomospira</taxon>
    </lineage>
</organism>
<evidence type="ECO:0000256" key="2">
    <source>
        <dbReference type="ARBA" id="ARBA00022670"/>
    </source>
</evidence>
<dbReference type="PANTHER" id="PTHR33209">
    <property type="entry name" value="PROTEASE 4"/>
    <property type="match status" value="1"/>
</dbReference>
<evidence type="ECO:0000313" key="9">
    <source>
        <dbReference type="Proteomes" id="UP000778951"/>
    </source>
</evidence>
<comment type="similarity">
    <text evidence="1">Belongs to the peptidase S49 family.</text>
</comment>
<comment type="caution">
    <text evidence="8">The sequence shown here is derived from an EMBL/GenBank/DDBJ whole genome shotgun (WGS) entry which is preliminary data.</text>
</comment>
<dbReference type="PIRSF" id="PIRSF001217">
    <property type="entry name" value="Protease_4_SppA"/>
    <property type="match status" value="1"/>
</dbReference>
<keyword evidence="2" id="KW-0645">Protease</keyword>
<dbReference type="InterPro" id="IPR004634">
    <property type="entry name" value="Pept_S49_pIV"/>
</dbReference>
<keyword evidence="9" id="KW-1185">Reference proteome</keyword>
<dbReference type="AlphaFoldDB" id="A0A968GL23"/>
<feature type="transmembrane region" description="Helical" evidence="6">
    <location>
        <begin position="12"/>
        <end position="33"/>
    </location>
</feature>
<dbReference type="Proteomes" id="UP000778951">
    <property type="component" value="Unassembled WGS sequence"/>
</dbReference>
<protein>
    <submittedName>
        <fullName evidence="8">Signal peptide peptidase SppA</fullName>
    </submittedName>
</protein>
<dbReference type="InterPro" id="IPR002142">
    <property type="entry name" value="Peptidase_S49"/>
</dbReference>
<accession>A0A968GL23</accession>
<evidence type="ECO:0000256" key="3">
    <source>
        <dbReference type="ARBA" id="ARBA00022801"/>
    </source>
</evidence>
<keyword evidence="4" id="KW-0720">Serine protease</keyword>
<dbReference type="EMBL" id="JAATLM010000001">
    <property type="protein sequence ID" value="NIZ69775.1"/>
    <property type="molecule type" value="Genomic_DNA"/>
</dbReference>
<dbReference type="InterPro" id="IPR029045">
    <property type="entry name" value="ClpP/crotonase-like_dom_sf"/>
</dbReference>
<keyword evidence="3" id="KW-0378">Hydrolase</keyword>
<dbReference type="SUPFAM" id="SSF52096">
    <property type="entry name" value="ClpP/crotonase"/>
    <property type="match status" value="2"/>
</dbReference>
<feature type="domain" description="Peptidase S49" evidence="7">
    <location>
        <begin position="127"/>
        <end position="279"/>
    </location>
</feature>
<reference evidence="8" key="1">
    <citation type="submission" date="2020-03" db="EMBL/GenBank/DDBJ databases">
        <title>Spirochaetal bacteria isolated from arthropods constitute a novel genus Entomospira genus novum within the order Spirochaetales.</title>
        <authorList>
            <person name="Grana-Miraglia L."/>
            <person name="Sikutova S."/>
            <person name="Fingerle V."/>
            <person name="Sing A."/>
            <person name="Castillo-Ramirez S."/>
            <person name="Margos G."/>
            <person name="Rudolf I."/>
        </authorList>
    </citation>
    <scope>NUCLEOTIDE SEQUENCE</scope>
    <source>
        <strain evidence="8">BR149</strain>
    </source>
</reference>
<dbReference type="Gene3D" id="3.90.226.10">
    <property type="entry name" value="2-enoyl-CoA Hydratase, Chain A, domain 1"/>
    <property type="match status" value="3"/>
</dbReference>
<dbReference type="CDD" id="cd07023">
    <property type="entry name" value="S49_Sppa_N_C"/>
    <property type="match status" value="1"/>
</dbReference>
<name>A0A968GL23_9SPIO</name>
<dbReference type="NCBIfam" id="TIGR00705">
    <property type="entry name" value="SppA_67K"/>
    <property type="match status" value="1"/>
</dbReference>
<dbReference type="GO" id="GO:0006465">
    <property type="term" value="P:signal peptide processing"/>
    <property type="evidence" value="ECO:0007669"/>
    <property type="project" value="InterPro"/>
</dbReference>
<dbReference type="GO" id="GO:0016020">
    <property type="term" value="C:membrane"/>
    <property type="evidence" value="ECO:0007669"/>
    <property type="project" value="InterPro"/>
</dbReference>
<evidence type="ECO:0000313" key="8">
    <source>
        <dbReference type="EMBL" id="NIZ69775.1"/>
    </source>
</evidence>
<evidence type="ECO:0000256" key="4">
    <source>
        <dbReference type="ARBA" id="ARBA00022825"/>
    </source>
</evidence>
<keyword evidence="6" id="KW-1133">Transmembrane helix</keyword>
<sequence length="608" mass="67615">MHRFIKFLREAVANILFILFILLAIIIGHYLFLGMRQTSKAPKLPPSFTLSLNPGYINEQSSPEPGLIQELLLGNNPSKESVHDYTRAIKLAKDDPRVTAIWLDLSGFYPSGFGVIEELHAALSLFKTSEKPIYAFSAYYGKGSYWLASLADEIWMDPFGMADINGFVSSQIFMAEALNKLGIEANIIKVGRYKNAVEGYELEARSESNQEATRSLLSSIWQHYTTSILANRANLSNNQKIAIANPTFANRTLGDSEAQTSQQLGLIDQIGSRNQALNTLFPNISFDPFDHFNSEQGAFISPKRYLNVEDRVAQRKAKRRRILHKNEPTIAIIHAEGAIVSGYGSDTQMGAQRVIEQLQDAVEDRVQAIIIRIDSGGGSSYASEQMYRVIEDIRSKKKIPVVISMGATAASGGYWMSLAADKIVAHPTTVTGSIGVFSLFFTAEGFAKKWGINEDRLFVPNNQIPSMDLFHQPSEAMLEYYQSGTNFIYNEFLERVVKAGRAENIQKADALAQGRVYSGLQALDLGLIDALGTLDDAIIITAELAELGEVYAVKTYPFNDKTMERIIQSLLNVQENPLNLILARIGLSQEMLTAQPYHVYALEPMRIE</sequence>
<proteinExistence type="inferred from homology"/>
<dbReference type="CDD" id="cd07018">
    <property type="entry name" value="S49_SppA_67K_type"/>
    <property type="match status" value="1"/>
</dbReference>
<dbReference type="InterPro" id="IPR047272">
    <property type="entry name" value="S49_SppA_C"/>
</dbReference>
<feature type="active site" description="Nucleophile" evidence="5">
    <location>
        <position position="411"/>
    </location>
</feature>
<dbReference type="InterPro" id="IPR047217">
    <property type="entry name" value="S49_SppA_67K_type_N"/>
</dbReference>
<dbReference type="RefSeq" id="WP_167695856.1">
    <property type="nucleotide sequence ID" value="NZ_CP118181.1"/>
</dbReference>
<dbReference type="GO" id="GO:0008236">
    <property type="term" value="F:serine-type peptidase activity"/>
    <property type="evidence" value="ECO:0007669"/>
    <property type="project" value="UniProtKB-KW"/>
</dbReference>
<keyword evidence="6" id="KW-0812">Transmembrane</keyword>
<evidence type="ECO:0000256" key="6">
    <source>
        <dbReference type="SAM" id="Phobius"/>
    </source>
</evidence>
<gene>
    <name evidence="8" type="primary">sppA</name>
    <name evidence="8" type="ORF">HCT48_06060</name>
</gene>
<keyword evidence="6" id="KW-0472">Membrane</keyword>
<feature type="domain" description="Peptidase S49" evidence="7">
    <location>
        <begin position="395"/>
        <end position="547"/>
    </location>
</feature>
<dbReference type="Pfam" id="PF01343">
    <property type="entry name" value="Peptidase_S49"/>
    <property type="match status" value="2"/>
</dbReference>
<evidence type="ECO:0000256" key="1">
    <source>
        <dbReference type="ARBA" id="ARBA00008683"/>
    </source>
</evidence>
<evidence type="ECO:0000256" key="5">
    <source>
        <dbReference type="PIRSR" id="PIRSR001217-1"/>
    </source>
</evidence>
<evidence type="ECO:0000259" key="7">
    <source>
        <dbReference type="Pfam" id="PF01343"/>
    </source>
</evidence>
<dbReference type="PANTHER" id="PTHR33209:SF1">
    <property type="entry name" value="PEPTIDASE S49 DOMAIN-CONTAINING PROTEIN"/>
    <property type="match status" value="1"/>
</dbReference>
<feature type="active site" description="Proton donor/acceptor" evidence="5">
    <location>
        <position position="194"/>
    </location>
</feature>